<name>A0A140G708_9CAUD</name>
<evidence type="ECO:0000313" key="2">
    <source>
        <dbReference type="EMBL" id="AMM44443.1"/>
    </source>
</evidence>
<accession>A0A140G708</accession>
<dbReference type="OrthoDB" id="29903at10239"/>
<feature type="compositionally biased region" description="Basic and acidic residues" evidence="1">
    <location>
        <begin position="155"/>
        <end position="168"/>
    </location>
</feature>
<dbReference type="KEGG" id="vg:29127032"/>
<gene>
    <name evidence="2" type="primary">76</name>
    <name evidence="2" type="ORF">MUDCAT_76</name>
</gene>
<feature type="region of interest" description="Disordered" evidence="1">
    <location>
        <begin position="155"/>
        <end position="177"/>
    </location>
</feature>
<dbReference type="RefSeq" id="YP_009300765.1">
    <property type="nucleotide sequence ID" value="NC_031224.2"/>
</dbReference>
<evidence type="ECO:0000256" key="1">
    <source>
        <dbReference type="SAM" id="MobiDB-lite"/>
    </source>
</evidence>
<reference evidence="2" key="1">
    <citation type="submission" date="2018-02" db="EMBL/GenBank/DDBJ databases">
        <authorList>
            <person name="Staples A.K."/>
            <person name="Oates E.A."/>
            <person name="Brown C.B."/>
            <person name="McDaniel C.M."/>
            <person name="Wathen K.E."/>
            <person name="Thompson A.R."/>
            <person name="Goedde M.A."/>
            <person name="Gaffney B."/>
            <person name="Rinehart C.A."/>
            <person name="King R.A."/>
            <person name="Bowman C.A."/>
            <person name="Russell D.A."/>
            <person name="Pope W.H."/>
            <person name="Jacobs-Sera D."/>
            <person name="Hendrix R.W."/>
            <person name="Hatfull G.F."/>
        </authorList>
    </citation>
    <scope>NUCLEOTIDE SEQUENCE</scope>
</reference>
<keyword evidence="3" id="KW-1185">Reference proteome</keyword>
<protein>
    <submittedName>
        <fullName evidence="2">Uncharacterized protein</fullName>
    </submittedName>
</protein>
<dbReference type="EMBL" id="KU647628">
    <property type="protein sequence ID" value="AMM44443.1"/>
    <property type="molecule type" value="Genomic_DNA"/>
</dbReference>
<sequence>MTIRIIQIHSKNRKTIQNHIGNEEDALRILNSDSGSYLKIEDGDFWRVITPEELQAKYKFKHDLNFAGDPWKVYVKRVKSMFVANRAIVIRKDHATDIKAVIPIENAEEYLLNRVGDVLLIQDGLGHKAVTDGEFEESYDIIKINSPWMFVEAKSEEKPKSEKVEEKPTNQTYSKPVRTKHHKTDMLALEITEENYSVAAALLPQNFTTINPKEVIGYFVVINDRMVSIDDRGVSTSTSLNNWACHPDIFHDIFIAVDFAYGDFLHCYREGK</sequence>
<evidence type="ECO:0000313" key="3">
    <source>
        <dbReference type="Proteomes" id="UP000201625"/>
    </source>
</evidence>
<organism evidence="2 3">
    <name type="scientific">Arthrobacter phage Mudcat</name>
    <dbReference type="NCBI Taxonomy" id="1796997"/>
    <lineage>
        <taxon>Viruses</taxon>
        <taxon>Duplodnaviria</taxon>
        <taxon>Heunggongvirae</taxon>
        <taxon>Uroviricota</taxon>
        <taxon>Caudoviricetes</taxon>
        <taxon>Mudcatvirus</taxon>
        <taxon>Mudcatvirus mudcat</taxon>
    </lineage>
</organism>
<proteinExistence type="predicted"/>
<dbReference type="Proteomes" id="UP000201625">
    <property type="component" value="Segment"/>
</dbReference>
<dbReference type="GeneID" id="29127032"/>